<protein>
    <submittedName>
        <fullName evidence="1">Uncharacterized protein</fullName>
    </submittedName>
</protein>
<dbReference type="AlphaFoldDB" id="W4MC88"/>
<name>W4MC88_9BACT</name>
<gene>
    <name evidence="1" type="ORF">ETSY2_12305</name>
</gene>
<sequence>MWEAIDFPRLTDQPYPNVMAYVQALEQIYLNGSVEFSTFAIPEHPTFDWYCSRNAFHDMNFFQKFWSAPSVKQTFPFEPKADIDLSADDVFVCIEIATLGEALASALMYGGAYQLHAAGEMDANAKGEAAANELIGAHGDLVRVYACQMPWCDFFWDVLWDWTWVMINPAARRIHLLCTTDTD</sequence>
<evidence type="ECO:0000313" key="1">
    <source>
        <dbReference type="EMBL" id="ETX07252.1"/>
    </source>
</evidence>
<dbReference type="EMBL" id="AZHX01000490">
    <property type="protein sequence ID" value="ETX07252.1"/>
    <property type="molecule type" value="Genomic_DNA"/>
</dbReference>
<evidence type="ECO:0000313" key="2">
    <source>
        <dbReference type="Proteomes" id="UP000019140"/>
    </source>
</evidence>
<keyword evidence="2" id="KW-1185">Reference proteome</keyword>
<accession>W4MC88</accession>
<proteinExistence type="predicted"/>
<comment type="caution">
    <text evidence="1">The sequence shown here is derived from an EMBL/GenBank/DDBJ whole genome shotgun (WGS) entry which is preliminary data.</text>
</comment>
<dbReference type="Proteomes" id="UP000019140">
    <property type="component" value="Unassembled WGS sequence"/>
</dbReference>
<organism evidence="1 2">
    <name type="scientific">Candidatus Entotheonella gemina</name>
    <dbReference type="NCBI Taxonomy" id="1429439"/>
    <lineage>
        <taxon>Bacteria</taxon>
        <taxon>Pseudomonadati</taxon>
        <taxon>Nitrospinota/Tectimicrobiota group</taxon>
        <taxon>Candidatus Tectimicrobiota</taxon>
        <taxon>Candidatus Entotheonellia</taxon>
        <taxon>Candidatus Entotheonellales</taxon>
        <taxon>Candidatus Entotheonellaceae</taxon>
        <taxon>Candidatus Entotheonella</taxon>
    </lineage>
</organism>
<reference evidence="1 2" key="1">
    <citation type="journal article" date="2014" name="Nature">
        <title>An environmental bacterial taxon with a large and distinct metabolic repertoire.</title>
        <authorList>
            <person name="Wilson M.C."/>
            <person name="Mori T."/>
            <person name="Ruckert C."/>
            <person name="Uria A.R."/>
            <person name="Helf M.J."/>
            <person name="Takada K."/>
            <person name="Gernert C."/>
            <person name="Steffens U.A."/>
            <person name="Heycke N."/>
            <person name="Schmitt S."/>
            <person name="Rinke C."/>
            <person name="Helfrich E.J."/>
            <person name="Brachmann A.O."/>
            <person name="Gurgui C."/>
            <person name="Wakimoto T."/>
            <person name="Kracht M."/>
            <person name="Crusemann M."/>
            <person name="Hentschel U."/>
            <person name="Abe I."/>
            <person name="Matsunaga S."/>
            <person name="Kalinowski J."/>
            <person name="Takeyama H."/>
            <person name="Piel J."/>
        </authorList>
    </citation>
    <scope>NUCLEOTIDE SEQUENCE [LARGE SCALE GENOMIC DNA]</scope>
    <source>
        <strain evidence="2">TSY2</strain>
    </source>
</reference>
<dbReference type="HOGENOM" id="CLU_1346886_0_0_7"/>